<dbReference type="SUPFAM" id="SSF52980">
    <property type="entry name" value="Restriction endonuclease-like"/>
    <property type="match status" value="1"/>
</dbReference>
<accession>A0A9X9E4Z1</accession>
<dbReference type="Gene3D" id="3.90.320.10">
    <property type="match status" value="1"/>
</dbReference>
<dbReference type="InterPro" id="IPR011604">
    <property type="entry name" value="PDDEXK-like_dom_sf"/>
</dbReference>
<dbReference type="EMBL" id="OM897575">
    <property type="protein sequence ID" value="UOL49083.1"/>
    <property type="molecule type" value="Genomic_DNA"/>
</dbReference>
<reference evidence="1" key="1">
    <citation type="submission" date="2022-03" db="EMBL/GenBank/DDBJ databases">
        <authorList>
            <person name="Li D."/>
            <person name="Zhou Q."/>
            <person name="Cai R."/>
            <person name="Wang F."/>
            <person name="Qian M."/>
            <person name="Liu W."/>
            <person name="Pan L."/>
            <person name="Lin W."/>
            <person name="Tong Y."/>
            <person name="Cao L."/>
        </authorList>
    </citation>
    <scope>NUCLEOTIDE SEQUENCE</scope>
</reference>
<keyword evidence="2" id="KW-1185">Reference proteome</keyword>
<dbReference type="Proteomes" id="UP001164278">
    <property type="component" value="Segment"/>
</dbReference>
<protein>
    <submittedName>
        <fullName evidence="1">Uncharacterized protein</fullName>
    </submittedName>
</protein>
<organism evidence="1 2">
    <name type="scientific">Leptolyngbya phage Lbo240-yong1</name>
    <dbReference type="NCBI Taxonomy" id="2928836"/>
    <lineage>
        <taxon>Viruses</taxon>
        <taxon>Duplodnaviria</taxon>
        <taxon>Heunggongvirae</taxon>
        <taxon>Uroviricota</taxon>
        <taxon>Caudoviricetes</taxon>
        <taxon>Saffermanviridae</taxon>
        <taxon>Wumpquatrovirus</taxon>
        <taxon>Wumpquatrovirus Lbo240yong1</taxon>
    </lineage>
</organism>
<name>A0A9X9E4Z1_9CAUD</name>
<evidence type="ECO:0000313" key="1">
    <source>
        <dbReference type="EMBL" id="UOL49083.1"/>
    </source>
</evidence>
<dbReference type="InterPro" id="IPR011335">
    <property type="entry name" value="Restrct_endonuc-II-like"/>
</dbReference>
<proteinExistence type="predicted"/>
<evidence type="ECO:0000313" key="2">
    <source>
        <dbReference type="Proteomes" id="UP001164278"/>
    </source>
</evidence>
<sequence>MTLKLQALTDALEKSGALHCDREFSRRVQARLAEAAGHPDDPTVKYRASSIGKPWITQTLDKWYGGAKIFTVSQSMTMLQGMLSQEYIAELLSLMDYKFSQEVTVKYKTVMGHADIVVEDDNEIIVLECKSMAPHLVNPFIASPSDDYGYLSQLSFYWWCMAEANPSKKASAAFVLYDRGNSRIKTVSITPSAMQRKVERIQMAVDILSRIEPYDVDTLLREVVIPPTVDGKIMGGIARTRWARLLYAPIETGDGVVYRVQDLDVIAQQLKNMPQHRRDDEEVEF</sequence>